<accession>A0ABR0WCX5</accession>
<keyword evidence="3" id="KW-1185">Reference proteome</keyword>
<sequence>MADSGERQSANGRRIDDVDRADQISDGEDSVNISPSGAQTSVSASQSVTQRLAEIFVEDGDGDLLLQRSDREDGVLQWLRALDMQVMGACRADERLKPLLKLNVSTGVVEDGLLAHLSQRLATLSTEAQCTDVEIEEIPADKSGRSFLLKTSEGAVSYFWCSEKSKLLGDELLRKMKDLLVRKPSLAELTGISESRLNCFASHLRAYLTGSVITSAQASDILSATTADESKSSRFRPFGSQGSKTNLIYLGSLSPRSSSFKEGLQKSLSTIKSAAREKLRRRVENYVSCIDIDSLSLASSNSTNPSSSNSFQKDKLPEVNGTLPFSALNFLDVFGKSTELPVSAPEIKLPSSPPSPFSPQYCWCPPVASALQYTIETPNSLFPEPFSLPPLSSLLSSAMPSTLLTSKPLLNVAELPPLNFPSFLPEPIVRLPSSQQIPTFTPFICDPIVHIPVIDICSSGQGYLVSAGPSMSTSIPPLVDPLLPNSESTVEKSARETLRMLINSSNQPNPPLLNVLPNVLSSSNGEQNIFAAGSRGLYSGTRDVVAITNSMSTMGLVLLSEKSMGGGIGRDDLIDQKEKPSSSARYGSNDIPKGLPPMYQLLYSPVLL</sequence>
<name>A0ABR0WCX5_REHGL</name>
<dbReference type="Proteomes" id="UP001318860">
    <property type="component" value="Unassembled WGS sequence"/>
</dbReference>
<reference evidence="2 3" key="1">
    <citation type="journal article" date="2021" name="Comput. Struct. Biotechnol. J.">
        <title>De novo genome assembly of the potent medicinal plant Rehmannia glutinosa using nanopore technology.</title>
        <authorList>
            <person name="Ma L."/>
            <person name="Dong C."/>
            <person name="Song C."/>
            <person name="Wang X."/>
            <person name="Zheng X."/>
            <person name="Niu Y."/>
            <person name="Chen S."/>
            <person name="Feng W."/>
        </authorList>
    </citation>
    <scope>NUCLEOTIDE SEQUENCE [LARGE SCALE GENOMIC DNA]</scope>
    <source>
        <strain evidence="2">DH-2019</strain>
    </source>
</reference>
<feature type="compositionally biased region" description="Basic and acidic residues" evidence="1">
    <location>
        <begin position="569"/>
        <end position="580"/>
    </location>
</feature>
<protein>
    <recommendedName>
        <fullName evidence="4">Flocculation protein</fullName>
    </recommendedName>
</protein>
<dbReference type="PANTHER" id="PTHR36741:SF1">
    <property type="entry name" value="OS07G0100500 PROTEIN"/>
    <property type="match status" value="1"/>
</dbReference>
<comment type="caution">
    <text evidence="2">The sequence shown here is derived from an EMBL/GenBank/DDBJ whole genome shotgun (WGS) entry which is preliminary data.</text>
</comment>
<evidence type="ECO:0008006" key="4">
    <source>
        <dbReference type="Google" id="ProtNLM"/>
    </source>
</evidence>
<proteinExistence type="predicted"/>
<organism evidence="2 3">
    <name type="scientific">Rehmannia glutinosa</name>
    <name type="common">Chinese foxglove</name>
    <dbReference type="NCBI Taxonomy" id="99300"/>
    <lineage>
        <taxon>Eukaryota</taxon>
        <taxon>Viridiplantae</taxon>
        <taxon>Streptophyta</taxon>
        <taxon>Embryophyta</taxon>
        <taxon>Tracheophyta</taxon>
        <taxon>Spermatophyta</taxon>
        <taxon>Magnoliopsida</taxon>
        <taxon>eudicotyledons</taxon>
        <taxon>Gunneridae</taxon>
        <taxon>Pentapetalae</taxon>
        <taxon>asterids</taxon>
        <taxon>lamiids</taxon>
        <taxon>Lamiales</taxon>
        <taxon>Orobanchaceae</taxon>
        <taxon>Rehmannieae</taxon>
        <taxon>Rehmannia</taxon>
    </lineage>
</organism>
<feature type="region of interest" description="Disordered" evidence="1">
    <location>
        <begin position="568"/>
        <end position="591"/>
    </location>
</feature>
<gene>
    <name evidence="2" type="ORF">DH2020_022281</name>
</gene>
<feature type="compositionally biased region" description="Basic and acidic residues" evidence="1">
    <location>
        <begin position="13"/>
        <end position="23"/>
    </location>
</feature>
<feature type="region of interest" description="Disordered" evidence="1">
    <location>
        <begin position="1"/>
        <end position="45"/>
    </location>
</feature>
<evidence type="ECO:0000313" key="2">
    <source>
        <dbReference type="EMBL" id="KAK6145461.1"/>
    </source>
</evidence>
<evidence type="ECO:0000256" key="1">
    <source>
        <dbReference type="SAM" id="MobiDB-lite"/>
    </source>
</evidence>
<dbReference type="EMBL" id="JABTTQ020000012">
    <property type="protein sequence ID" value="KAK6145461.1"/>
    <property type="molecule type" value="Genomic_DNA"/>
</dbReference>
<dbReference type="PANTHER" id="PTHR36741">
    <property type="entry name" value="OS07G0100500 PROTEIN"/>
    <property type="match status" value="1"/>
</dbReference>
<evidence type="ECO:0000313" key="3">
    <source>
        <dbReference type="Proteomes" id="UP001318860"/>
    </source>
</evidence>